<keyword evidence="8" id="KW-1185">Reference proteome</keyword>
<dbReference type="InterPro" id="IPR029058">
    <property type="entry name" value="AB_hydrolase_fold"/>
</dbReference>
<protein>
    <submittedName>
        <fullName evidence="7">S9 family peptidase</fullName>
    </submittedName>
</protein>
<comment type="similarity">
    <text evidence="1">Belongs to the peptidase S9A family.</text>
</comment>
<dbReference type="InterPro" id="IPR023302">
    <property type="entry name" value="Pept_S9A_N"/>
</dbReference>
<feature type="domain" description="Peptidase S9A N-terminal" evidence="6">
    <location>
        <begin position="38"/>
        <end position="431"/>
    </location>
</feature>
<dbReference type="EMBL" id="JAHZST010000011">
    <property type="protein sequence ID" value="MBW8185078.1"/>
    <property type="molecule type" value="Genomic_DNA"/>
</dbReference>
<evidence type="ECO:0000256" key="3">
    <source>
        <dbReference type="ARBA" id="ARBA00022801"/>
    </source>
</evidence>
<dbReference type="PANTHER" id="PTHR11757:SF19">
    <property type="entry name" value="PROLYL ENDOPEPTIDASE-LIKE"/>
    <property type="match status" value="1"/>
</dbReference>
<sequence>MINKFAVSSAAIYLPILVLLTLFVGCTSMTDLISAQPPVADKIPHELNLHGIQRSDDYYWMRDDDRKDPKIIAHLESENSYKKAQFSPYESLQQTLFDELVGRLDKDESSVPYKWHSHWYSRRYQQGFEYPIITRSKVLGRDETILLDVNLRADKQDFYGLGGVHVSPDESMLAFGEDLLSRRIYKIYFKTIENGELLEDILEGTDGRLVWANDNQHVFYIRKDPQTLLGNQVFRHRLGTPQVQDTLVYEELDDTYYIALGKSLDESRIVLHHESTVTSEISVLDADKPLGQFAPLLAREEGHEYSVAKLGSEYYILTNWQAENFRLMKVSESHFADKSKWQQVISADPDVRIEDILLLKDYLIVQSRDQGISHIQIRPFGEQTAYHLAFNDPAYVVGLDVNASQESDKLRIYYSSPTTPESIYEYDLTTNGEARVLLKQERMLGDFDSELYQAERLFIDARDGAKVPVTLVYRKDKFNKDGSNPLYQYGYGAYGHTIEPDFDSSILSLLDRGMVYSIAHVRGGEMLGRPWYDNGRMLNKQNSFNDFIDVTKGLVEQGYGDSKRVVAAGGSAGGLLMGSVINQAPERYFAVAAHVPFVDIVTTMLDESIPLTTNEYDEWGNPNERAYFDYMLSYSPYDQVTRQDYPHLLVTTGLHDSQVQYFEPAKWVAKLRDYKTDDNLLLFHVDMEAGHGGKSGRYRRYQDTAQEYAFFLGLLGLDKDLDK</sequence>
<dbReference type="PROSITE" id="PS51257">
    <property type="entry name" value="PROKAR_LIPOPROTEIN"/>
    <property type="match status" value="1"/>
</dbReference>
<keyword evidence="2" id="KW-0645">Protease</keyword>
<dbReference type="Gene3D" id="2.130.10.120">
    <property type="entry name" value="Prolyl oligopeptidase, N-terminal domain"/>
    <property type="match status" value="1"/>
</dbReference>
<dbReference type="SUPFAM" id="SSF50993">
    <property type="entry name" value="Peptidase/esterase 'gauge' domain"/>
    <property type="match status" value="1"/>
</dbReference>
<comment type="caution">
    <text evidence="7">The sequence shown here is derived from an EMBL/GenBank/DDBJ whole genome shotgun (WGS) entry which is preliminary data.</text>
</comment>
<keyword evidence="4" id="KW-0720">Serine protease</keyword>
<dbReference type="SUPFAM" id="SSF53474">
    <property type="entry name" value="alpha/beta-Hydrolases"/>
    <property type="match status" value="1"/>
</dbReference>
<feature type="domain" description="Peptidase S9 prolyl oligopeptidase catalytic" evidence="5">
    <location>
        <begin position="501"/>
        <end position="716"/>
    </location>
</feature>
<dbReference type="Pfam" id="PF02897">
    <property type="entry name" value="Peptidase_S9_N"/>
    <property type="match status" value="1"/>
</dbReference>
<dbReference type="PANTHER" id="PTHR11757">
    <property type="entry name" value="PROTEASE FAMILY S9A OLIGOPEPTIDASE"/>
    <property type="match status" value="1"/>
</dbReference>
<evidence type="ECO:0000313" key="8">
    <source>
        <dbReference type="Proteomes" id="UP001195963"/>
    </source>
</evidence>
<dbReference type="InterPro" id="IPR051543">
    <property type="entry name" value="Serine_Peptidase_S9A"/>
</dbReference>
<name>A0ABS7E5W6_9GAMM</name>
<evidence type="ECO:0000256" key="4">
    <source>
        <dbReference type="ARBA" id="ARBA00022825"/>
    </source>
</evidence>
<dbReference type="Gene3D" id="3.40.50.1820">
    <property type="entry name" value="alpha/beta hydrolase"/>
    <property type="match status" value="1"/>
</dbReference>
<dbReference type="Pfam" id="PF00326">
    <property type="entry name" value="Peptidase_S9"/>
    <property type="match status" value="1"/>
</dbReference>
<reference evidence="7 8" key="1">
    <citation type="submission" date="2021-07" db="EMBL/GenBank/DDBJ databases">
        <title>Shewanella sp. nov, isolated from SCS.</title>
        <authorList>
            <person name="Cao W.R."/>
        </authorList>
    </citation>
    <scope>NUCLEOTIDE SEQUENCE [LARGE SCALE GENOMIC DNA]</scope>
    <source>
        <strain evidence="7 8">NR704-98</strain>
    </source>
</reference>
<evidence type="ECO:0000256" key="2">
    <source>
        <dbReference type="ARBA" id="ARBA00022670"/>
    </source>
</evidence>
<gene>
    <name evidence="7" type="ORF">K0625_15565</name>
</gene>
<evidence type="ECO:0000259" key="5">
    <source>
        <dbReference type="Pfam" id="PF00326"/>
    </source>
</evidence>
<organism evidence="7 8">
    <name type="scientific">Shewanella nanhaiensis</name>
    <dbReference type="NCBI Taxonomy" id="2864872"/>
    <lineage>
        <taxon>Bacteria</taxon>
        <taxon>Pseudomonadati</taxon>
        <taxon>Pseudomonadota</taxon>
        <taxon>Gammaproteobacteria</taxon>
        <taxon>Alteromonadales</taxon>
        <taxon>Shewanellaceae</taxon>
        <taxon>Shewanella</taxon>
    </lineage>
</organism>
<accession>A0ABS7E5W6</accession>
<evidence type="ECO:0000313" key="7">
    <source>
        <dbReference type="EMBL" id="MBW8185078.1"/>
    </source>
</evidence>
<proteinExistence type="inferred from homology"/>
<dbReference type="Proteomes" id="UP001195963">
    <property type="component" value="Unassembled WGS sequence"/>
</dbReference>
<keyword evidence="3" id="KW-0378">Hydrolase</keyword>
<dbReference type="InterPro" id="IPR002470">
    <property type="entry name" value="Peptidase_S9A"/>
</dbReference>
<dbReference type="PRINTS" id="PR00862">
    <property type="entry name" value="PROLIGOPTASE"/>
</dbReference>
<evidence type="ECO:0000259" key="6">
    <source>
        <dbReference type="Pfam" id="PF02897"/>
    </source>
</evidence>
<evidence type="ECO:0000256" key="1">
    <source>
        <dbReference type="ARBA" id="ARBA00005228"/>
    </source>
</evidence>
<dbReference type="RefSeq" id="WP_220110529.1">
    <property type="nucleotide sequence ID" value="NZ_JAHZST010000011.1"/>
</dbReference>
<dbReference type="InterPro" id="IPR001375">
    <property type="entry name" value="Peptidase_S9_cat"/>
</dbReference>